<dbReference type="SMART" id="SM00248">
    <property type="entry name" value="ANK"/>
    <property type="match status" value="3"/>
</dbReference>
<feature type="active site" description="O-(5'-phospho-DNA)-tyrosine intermediate" evidence="2">
    <location>
        <position position="8"/>
    </location>
</feature>
<comment type="similarity">
    <text evidence="2">Belongs to the TOP6A family.</text>
</comment>
<dbReference type="InterPro" id="IPR036770">
    <property type="entry name" value="Ankyrin_rpt-contain_sf"/>
</dbReference>
<dbReference type="PANTHER" id="PTHR10848:SF0">
    <property type="entry name" value="MEIOTIC RECOMBINATION PROTEIN SPO11"/>
    <property type="match status" value="1"/>
</dbReference>
<dbReference type="InterPro" id="IPR002110">
    <property type="entry name" value="Ankyrin_rpt"/>
</dbReference>
<dbReference type="GO" id="GO:0005524">
    <property type="term" value="F:ATP binding"/>
    <property type="evidence" value="ECO:0007669"/>
    <property type="project" value="InterPro"/>
</dbReference>
<evidence type="ECO:0000259" key="3">
    <source>
        <dbReference type="Pfam" id="PF04406"/>
    </source>
</evidence>
<sequence>MRKSNIYYQHQDLFDSQRTVDELVDDIALTLELDRADLNIVASAKGSVAGRLKIRLRDGTELDASLGDAGLTIPSSASLQSMEIGPIRWALVIEKDATFRSLLTSMFWQQAAHGEGLLVTVGADHTCPGPLLNPFDRLSCGNGFPSRNHVMAPQLSEDEIDDLLYFARVGENDDLAESLAILAEREKSSQADILLAAKNEAKSTTLHMATGNGHTKTAQALLKCFDSRPKTEKQAFLDEANEHGNTGLHWAALGGHLDTVKLLMEHGASPALANESNYVALDLANLNNQRHVAEYFLASAGMLEAENGDQGLAQAAATVELAGDEEEKAAEAA</sequence>
<accession>A0A173G8R2</accession>
<organism evidence="4">
    <name type="scientific">Hypocrella siamensis</name>
    <dbReference type="NCBI Taxonomy" id="696354"/>
    <lineage>
        <taxon>Eukaryota</taxon>
        <taxon>Fungi</taxon>
        <taxon>Dikarya</taxon>
        <taxon>Ascomycota</taxon>
        <taxon>Pezizomycotina</taxon>
        <taxon>Sordariomycetes</taxon>
        <taxon>Hypocreomycetidae</taxon>
        <taxon>Hypocreales</taxon>
        <taxon>Clavicipitaceae</taxon>
        <taxon>Hypocrella</taxon>
    </lineage>
</organism>
<dbReference type="SUPFAM" id="SSF48403">
    <property type="entry name" value="Ankyrin repeat"/>
    <property type="match status" value="1"/>
</dbReference>
<dbReference type="Gene3D" id="3.40.1360.10">
    <property type="match status" value="1"/>
</dbReference>
<dbReference type="InterPro" id="IPR036078">
    <property type="entry name" value="Spo11/TopoVI_A_sf"/>
</dbReference>
<dbReference type="PROSITE" id="PS50297">
    <property type="entry name" value="ANK_REP_REGION"/>
    <property type="match status" value="1"/>
</dbReference>
<reference evidence="4" key="1">
    <citation type="journal article" date="2016" name="BMC Genomics">
        <title>Genome sequence and comparative analysis of clavicipitaceous insect-pathogenic fungus Aschersonia badia with Metarhizium spp.</title>
        <authorList>
            <person name="Agrawal Y."/>
            <person name="Narwani T."/>
            <person name="Subramanian S."/>
        </authorList>
    </citation>
    <scope>NUCLEOTIDE SEQUENCE</scope>
    <source>
        <strain evidence="4">MTCC 10142</strain>
    </source>
</reference>
<dbReference type="Pfam" id="PF04406">
    <property type="entry name" value="TP6A_N"/>
    <property type="match status" value="1"/>
</dbReference>
<dbReference type="GO" id="GO:0000228">
    <property type="term" value="C:nuclear chromosome"/>
    <property type="evidence" value="ECO:0007669"/>
    <property type="project" value="TreeGrafter"/>
</dbReference>
<dbReference type="PRINTS" id="PR01550">
    <property type="entry name" value="TOP6AFAMILY"/>
</dbReference>
<dbReference type="PROSITE" id="PS52041">
    <property type="entry name" value="TOPO_IIB"/>
    <property type="match status" value="1"/>
</dbReference>
<evidence type="ECO:0000313" key="4">
    <source>
        <dbReference type="EMBL" id="ANH22559.1"/>
    </source>
</evidence>
<dbReference type="EMBL" id="KU202302">
    <property type="protein sequence ID" value="ANH22559.1"/>
    <property type="molecule type" value="Genomic_DNA"/>
</dbReference>
<dbReference type="PROSITE" id="PS50088">
    <property type="entry name" value="ANK_REPEAT"/>
    <property type="match status" value="1"/>
</dbReference>
<keyword evidence="1" id="KW-0040">ANK repeat</keyword>
<dbReference type="GO" id="GO:0007131">
    <property type="term" value="P:reciprocal meiotic recombination"/>
    <property type="evidence" value="ECO:0007669"/>
    <property type="project" value="TreeGrafter"/>
</dbReference>
<dbReference type="AlphaFoldDB" id="A0A173G8R2"/>
<dbReference type="SUPFAM" id="SSF56726">
    <property type="entry name" value="DNA topoisomerase IV, alpha subunit"/>
    <property type="match status" value="1"/>
</dbReference>
<dbReference type="Gene3D" id="1.25.40.20">
    <property type="entry name" value="Ankyrin repeat-containing domain"/>
    <property type="match status" value="1"/>
</dbReference>
<evidence type="ECO:0000256" key="1">
    <source>
        <dbReference type="PROSITE-ProRule" id="PRU00023"/>
    </source>
</evidence>
<keyword evidence="2" id="KW-0238">DNA-binding</keyword>
<dbReference type="Gene3D" id="1.10.10.10">
    <property type="entry name" value="Winged helix-like DNA-binding domain superfamily/Winged helix DNA-binding domain"/>
    <property type="match status" value="1"/>
</dbReference>
<evidence type="ECO:0000256" key="2">
    <source>
        <dbReference type="PROSITE-ProRule" id="PRU01385"/>
    </source>
</evidence>
<dbReference type="InterPro" id="IPR036388">
    <property type="entry name" value="WH-like_DNA-bd_sf"/>
</dbReference>
<keyword evidence="2" id="KW-0413">Isomerase</keyword>
<dbReference type="Pfam" id="PF12796">
    <property type="entry name" value="Ank_2"/>
    <property type="match status" value="1"/>
</dbReference>
<dbReference type="GO" id="GO:0042138">
    <property type="term" value="P:meiotic DNA double-strand break formation"/>
    <property type="evidence" value="ECO:0007669"/>
    <property type="project" value="TreeGrafter"/>
</dbReference>
<name>A0A173G8R2_9HYPO</name>
<keyword evidence="2" id="KW-0799">Topoisomerase</keyword>
<proteinExistence type="inferred from homology"/>
<feature type="non-terminal residue" evidence="4">
    <location>
        <position position="333"/>
    </location>
</feature>
<dbReference type="InterPro" id="IPR013049">
    <property type="entry name" value="Spo11/TopoVI_A_N"/>
</dbReference>
<dbReference type="GO" id="GO:0000706">
    <property type="term" value="P:meiotic DNA double-strand break processing"/>
    <property type="evidence" value="ECO:0007669"/>
    <property type="project" value="TreeGrafter"/>
</dbReference>
<dbReference type="InterPro" id="IPR002815">
    <property type="entry name" value="Spo11/TopoVI_A"/>
</dbReference>
<dbReference type="PANTHER" id="PTHR10848">
    <property type="entry name" value="MEIOTIC RECOMBINATION PROTEIN SPO11"/>
    <property type="match status" value="1"/>
</dbReference>
<dbReference type="GO" id="GO:0003918">
    <property type="term" value="F:DNA topoisomerase type II (double strand cut, ATP-hydrolyzing) activity"/>
    <property type="evidence" value="ECO:0007669"/>
    <property type="project" value="UniProtKB-UniRule"/>
</dbReference>
<feature type="repeat" description="ANK" evidence="1">
    <location>
        <begin position="243"/>
        <end position="275"/>
    </location>
</feature>
<comment type="catalytic activity">
    <reaction evidence="2">
        <text>ATP-dependent breakage, passage and rejoining of double-stranded DNA.</text>
        <dbReference type="EC" id="5.6.2.2"/>
    </reaction>
</comment>
<dbReference type="GO" id="GO:0003677">
    <property type="term" value="F:DNA binding"/>
    <property type="evidence" value="ECO:0007669"/>
    <property type="project" value="UniProtKB-UniRule"/>
</dbReference>
<protein>
    <recommendedName>
        <fullName evidence="3">Spo11/DNA topoisomerase VI subunit A N-terminal domain-containing protein</fullName>
    </recommendedName>
</protein>
<feature type="domain" description="Spo11/DNA topoisomerase VI subunit A N-terminal" evidence="3">
    <location>
        <begin position="6"/>
        <end position="40"/>
    </location>
</feature>